<protein>
    <submittedName>
        <fullName evidence="4">GNAT family N-acetyltransferase</fullName>
        <ecNumber evidence="4">2.3.1.-</ecNumber>
    </submittedName>
</protein>
<reference evidence="4 5" key="1">
    <citation type="submission" date="2024-11" db="EMBL/GenBank/DDBJ databases">
        <authorList>
            <person name="Lucas J.A."/>
        </authorList>
    </citation>
    <scope>NUCLEOTIDE SEQUENCE [LARGE SCALE GENOMIC DNA]</scope>
    <source>
        <strain evidence="4 5">Z 5.4</strain>
    </source>
</reference>
<dbReference type="GO" id="GO:0016746">
    <property type="term" value="F:acyltransferase activity"/>
    <property type="evidence" value="ECO:0007669"/>
    <property type="project" value="UniProtKB-KW"/>
</dbReference>
<name>A0ABW8RKG1_9BACI</name>
<dbReference type="InterPro" id="IPR000182">
    <property type="entry name" value="GNAT_dom"/>
</dbReference>
<dbReference type="InterPro" id="IPR050680">
    <property type="entry name" value="YpeA/RimI_acetyltransf"/>
</dbReference>
<dbReference type="RefSeq" id="WP_406582394.1">
    <property type="nucleotide sequence ID" value="NZ_JBJHQH010000018.1"/>
</dbReference>
<sequence length="169" mass="19595">MFLFEKSLPEHVEIEKSISDSNPFFNLISKGKECFTIEEVLEENQQAARMGAERFIVKEGTVPVAVLEYLMLNPKDQCTWLGLLQVKNEYHGKGYGTRILQQFEQLLRDKQVKKYRLGVIAENEPARQFWKKHGFQKVGSKSNEDNREIIICEKELGLVKVQAMDQQES</sequence>
<dbReference type="PANTHER" id="PTHR43420">
    <property type="entry name" value="ACETYLTRANSFERASE"/>
    <property type="match status" value="1"/>
</dbReference>
<keyword evidence="2 4" id="KW-0012">Acyltransferase</keyword>
<gene>
    <name evidence="4" type="ORF">ACJEBI_20765</name>
</gene>
<dbReference type="EC" id="2.3.1.-" evidence="4"/>
<keyword evidence="5" id="KW-1185">Reference proteome</keyword>
<dbReference type="SUPFAM" id="SSF55729">
    <property type="entry name" value="Acyl-CoA N-acyltransferases (Nat)"/>
    <property type="match status" value="1"/>
</dbReference>
<evidence type="ECO:0000313" key="5">
    <source>
        <dbReference type="Proteomes" id="UP001623041"/>
    </source>
</evidence>
<evidence type="ECO:0000256" key="2">
    <source>
        <dbReference type="ARBA" id="ARBA00023315"/>
    </source>
</evidence>
<dbReference type="Proteomes" id="UP001623041">
    <property type="component" value="Unassembled WGS sequence"/>
</dbReference>
<dbReference type="Gene3D" id="3.40.630.30">
    <property type="match status" value="1"/>
</dbReference>
<evidence type="ECO:0000313" key="4">
    <source>
        <dbReference type="EMBL" id="MFK9093896.1"/>
    </source>
</evidence>
<evidence type="ECO:0000259" key="3">
    <source>
        <dbReference type="PROSITE" id="PS51186"/>
    </source>
</evidence>
<keyword evidence="1 4" id="KW-0808">Transferase</keyword>
<accession>A0ABW8RKG1</accession>
<dbReference type="InterPro" id="IPR016181">
    <property type="entry name" value="Acyl_CoA_acyltransferase"/>
</dbReference>
<dbReference type="Pfam" id="PF00583">
    <property type="entry name" value="Acetyltransf_1"/>
    <property type="match status" value="1"/>
</dbReference>
<dbReference type="CDD" id="cd04301">
    <property type="entry name" value="NAT_SF"/>
    <property type="match status" value="1"/>
</dbReference>
<dbReference type="EMBL" id="JBJHQH010000018">
    <property type="protein sequence ID" value="MFK9093896.1"/>
    <property type="molecule type" value="Genomic_DNA"/>
</dbReference>
<feature type="domain" description="N-acetyltransferase" evidence="3">
    <location>
        <begin position="12"/>
        <end position="157"/>
    </location>
</feature>
<comment type="caution">
    <text evidence="4">The sequence shown here is derived from an EMBL/GenBank/DDBJ whole genome shotgun (WGS) entry which is preliminary data.</text>
</comment>
<organism evidence="4 5">
    <name type="scientific">Bacillus salipaludis</name>
    <dbReference type="NCBI Taxonomy" id="2547811"/>
    <lineage>
        <taxon>Bacteria</taxon>
        <taxon>Bacillati</taxon>
        <taxon>Bacillota</taxon>
        <taxon>Bacilli</taxon>
        <taxon>Bacillales</taxon>
        <taxon>Bacillaceae</taxon>
        <taxon>Bacillus</taxon>
    </lineage>
</organism>
<proteinExistence type="predicted"/>
<evidence type="ECO:0000256" key="1">
    <source>
        <dbReference type="ARBA" id="ARBA00022679"/>
    </source>
</evidence>
<dbReference type="PROSITE" id="PS51186">
    <property type="entry name" value="GNAT"/>
    <property type="match status" value="1"/>
</dbReference>